<dbReference type="Pfam" id="PF01575">
    <property type="entry name" value="MaoC_dehydratas"/>
    <property type="match status" value="1"/>
</dbReference>
<evidence type="ECO:0000259" key="1">
    <source>
        <dbReference type="Pfam" id="PF01575"/>
    </source>
</evidence>
<dbReference type="EMBL" id="QXDC01000004">
    <property type="protein sequence ID" value="RIA37972.1"/>
    <property type="molecule type" value="Genomic_DNA"/>
</dbReference>
<dbReference type="InterPro" id="IPR002539">
    <property type="entry name" value="MaoC-like_dom"/>
</dbReference>
<gene>
    <name evidence="2" type="ORF">DFR49_3862</name>
</gene>
<reference evidence="2 3" key="1">
    <citation type="submission" date="2018-08" db="EMBL/GenBank/DDBJ databases">
        <title>Genomic Encyclopedia of Type Strains, Phase IV (KMG-IV): sequencing the most valuable type-strain genomes for metagenomic binning, comparative biology and taxonomic classification.</title>
        <authorList>
            <person name="Goeker M."/>
        </authorList>
    </citation>
    <scope>NUCLEOTIDE SEQUENCE [LARGE SCALE GENOMIC DNA]</scope>
    <source>
        <strain evidence="2 3">DSM 25527</strain>
    </source>
</reference>
<feature type="domain" description="MaoC-like" evidence="1">
    <location>
        <begin position="14"/>
        <end position="117"/>
    </location>
</feature>
<dbReference type="PANTHER" id="PTHR42993">
    <property type="entry name" value="MAOC-LIKE DEHYDRATASE DOMAIN-CONTAINING PROTEIN"/>
    <property type="match status" value="1"/>
</dbReference>
<evidence type="ECO:0000313" key="2">
    <source>
        <dbReference type="EMBL" id="RIA37972.1"/>
    </source>
</evidence>
<dbReference type="SUPFAM" id="SSF54637">
    <property type="entry name" value="Thioesterase/thiol ester dehydrase-isomerase"/>
    <property type="match status" value="1"/>
</dbReference>
<proteinExistence type="predicted"/>
<dbReference type="Proteomes" id="UP000266568">
    <property type="component" value="Unassembled WGS sequence"/>
</dbReference>
<organism evidence="2 3">
    <name type="scientific">Hephaestia caeni</name>
    <dbReference type="NCBI Taxonomy" id="645617"/>
    <lineage>
        <taxon>Bacteria</taxon>
        <taxon>Pseudomonadati</taxon>
        <taxon>Pseudomonadota</taxon>
        <taxon>Alphaproteobacteria</taxon>
        <taxon>Sphingomonadales</taxon>
        <taxon>Sphingomonadaceae</taxon>
        <taxon>Hephaestia</taxon>
    </lineage>
</organism>
<accession>A0A397NK90</accession>
<evidence type="ECO:0000313" key="3">
    <source>
        <dbReference type="Proteomes" id="UP000266568"/>
    </source>
</evidence>
<dbReference type="CDD" id="cd03450">
    <property type="entry name" value="NodN"/>
    <property type="match status" value="1"/>
</dbReference>
<dbReference type="RefSeq" id="WP_119037204.1">
    <property type="nucleotide sequence ID" value="NZ_QXDC01000004.1"/>
</dbReference>
<dbReference type="OrthoDB" id="9801735at2"/>
<dbReference type="Gene3D" id="3.10.129.10">
    <property type="entry name" value="Hotdog Thioesterase"/>
    <property type="match status" value="1"/>
</dbReference>
<keyword evidence="3" id="KW-1185">Reference proteome</keyword>
<comment type="caution">
    <text evidence="2">The sequence shown here is derived from an EMBL/GenBank/DDBJ whole genome shotgun (WGS) entry which is preliminary data.</text>
</comment>
<dbReference type="PANTHER" id="PTHR42993:SF1">
    <property type="entry name" value="MAOC-LIKE DEHYDRATASE DOMAIN-CONTAINING PROTEIN"/>
    <property type="match status" value="1"/>
</dbReference>
<dbReference type="InterPro" id="IPR029069">
    <property type="entry name" value="HotDog_dom_sf"/>
</dbReference>
<sequence length="148" mass="16416">MIRTSYERLPDLIGCDLGRSSWFEVDQARVDGFAGATDDHQWIHVDVARAGEVHGGTVVHGFLTLSLLPRLAAELLEIEDMSQMINCGTNRVRFTNMLHTGRKVRLHQTVEAVEARAGGQQLVTQCTFEIEGEERPACVAESVMLILP</sequence>
<dbReference type="AlphaFoldDB" id="A0A397NK90"/>
<protein>
    <submittedName>
        <fullName evidence="2">Acyl dehydratase</fullName>
    </submittedName>
</protein>
<name>A0A397NK90_9SPHN</name>
<dbReference type="InterPro" id="IPR039375">
    <property type="entry name" value="NodN-like"/>
</dbReference>